<dbReference type="EMBL" id="AC139526">
    <property type="protein sequence ID" value="ABP02618.1"/>
    <property type="molecule type" value="Genomic_DNA"/>
</dbReference>
<evidence type="ECO:0008006" key="3">
    <source>
        <dbReference type="Google" id="ProtNLM"/>
    </source>
</evidence>
<keyword evidence="1" id="KW-0732">Signal</keyword>
<proteinExistence type="predicted"/>
<evidence type="ECO:0000313" key="2">
    <source>
        <dbReference type="EMBL" id="ABP02618.1"/>
    </source>
</evidence>
<organism evidence="2">
    <name type="scientific">Medicago truncatula</name>
    <name type="common">Barrel medic</name>
    <name type="synonym">Medicago tribuloides</name>
    <dbReference type="NCBI Taxonomy" id="3880"/>
    <lineage>
        <taxon>Eukaryota</taxon>
        <taxon>Viridiplantae</taxon>
        <taxon>Streptophyta</taxon>
        <taxon>Embryophyta</taxon>
        <taxon>Tracheophyta</taxon>
        <taxon>Spermatophyta</taxon>
        <taxon>Magnoliopsida</taxon>
        <taxon>eudicotyledons</taxon>
        <taxon>Gunneridae</taxon>
        <taxon>Pentapetalae</taxon>
        <taxon>rosids</taxon>
        <taxon>fabids</taxon>
        <taxon>Fabales</taxon>
        <taxon>Fabaceae</taxon>
        <taxon>Papilionoideae</taxon>
        <taxon>50 kb inversion clade</taxon>
        <taxon>NPAAA clade</taxon>
        <taxon>Hologalegina</taxon>
        <taxon>IRL clade</taxon>
        <taxon>Trifolieae</taxon>
        <taxon>Medicago</taxon>
    </lineage>
</organism>
<reference evidence="2" key="1">
    <citation type="submission" date="2006-03" db="EMBL/GenBank/DDBJ databases">
        <authorList>
            <person name="Shaull S."/>
            <person name="Lin S."/>
            <person name="Dixon R."/>
            <person name="May G."/>
            <person name="Sumner L."/>
            <person name="Gonzales B."/>
            <person name="Cook D."/>
            <person name="Kim D."/>
            <person name="Roe B.A."/>
        </authorList>
    </citation>
    <scope>NUCLEOTIDE SEQUENCE</scope>
</reference>
<feature type="chain" id="PRO_5002672465" description="Transmembrane protein" evidence="1">
    <location>
        <begin position="26"/>
        <end position="64"/>
    </location>
</feature>
<reference evidence="2" key="2">
    <citation type="submission" date="2007-04" db="EMBL/GenBank/DDBJ databases">
        <authorList>
            <consortium name="The International Medicago Genome Annotation Group"/>
        </authorList>
    </citation>
    <scope>NUCLEOTIDE SEQUENCE</scope>
</reference>
<dbReference type="AlphaFoldDB" id="A4PRI8"/>
<accession>A4PRI8</accession>
<protein>
    <recommendedName>
        <fullName evidence="3">Transmembrane protein</fullName>
    </recommendedName>
</protein>
<dbReference type="ExpressionAtlas" id="A4PRI8">
    <property type="expression patterns" value="differential"/>
</dbReference>
<evidence type="ECO:0000256" key="1">
    <source>
        <dbReference type="SAM" id="SignalP"/>
    </source>
</evidence>
<gene>
    <name evidence="2" type="ORF">MtrDRAFT_AC139526g54v2</name>
</gene>
<sequence length="64" mass="7097">MSGGRWTIGWRTAVLSGTLLQMARLARKGKAAYQLVQGRVNQVHGDRVWKKLCPGMAILESKCL</sequence>
<feature type="signal peptide" evidence="1">
    <location>
        <begin position="1"/>
        <end position="25"/>
    </location>
</feature>
<name>A4PRI8_MEDTR</name>